<reference evidence="1 2" key="1">
    <citation type="submission" date="2020-12" db="EMBL/GenBank/DDBJ databases">
        <title>FDA dAtabase for Regulatory Grade micrObial Sequences (FDA-ARGOS): Supporting development and validation of Infectious Disease Dx tests.</title>
        <authorList>
            <person name="Sproer C."/>
            <person name="Gronow S."/>
            <person name="Severitt S."/>
            <person name="Schroder I."/>
            <person name="Tallon L."/>
            <person name="Sadzewicz L."/>
            <person name="Zhao X."/>
            <person name="Boylan J."/>
            <person name="Ott S."/>
            <person name="Bowen H."/>
            <person name="Vavikolanu K."/>
            <person name="Mehta A."/>
            <person name="Aluvathingal J."/>
            <person name="Nadendla S."/>
            <person name="Lowell S."/>
            <person name="Myers T."/>
            <person name="Yan Y."/>
            <person name="Sichtig H."/>
        </authorList>
    </citation>
    <scope>NUCLEOTIDE SEQUENCE [LARGE SCALE GENOMIC DNA]</scope>
    <source>
        <strain evidence="1 2">FDAARGOS_909</strain>
    </source>
</reference>
<dbReference type="AlphaFoldDB" id="A0A7T2S6K8"/>
<accession>A0A7T2S6K8</accession>
<dbReference type="EMBL" id="CP065668">
    <property type="protein sequence ID" value="QPS09899.1"/>
    <property type="molecule type" value="Genomic_DNA"/>
</dbReference>
<sequence length="117" mass="13366">MVLDLRYDQYTFHGSKGFGFTSLEREDAGRYQEMDIINLIHRVFRSDQIYHAPKRFYGMEEIADIVVITDSTCQEISIDLGKSHILSLAVVLESFSIPIPSTARSFFHCSMKSTSHA</sequence>
<evidence type="ECO:0000313" key="2">
    <source>
        <dbReference type="Proteomes" id="UP000594778"/>
    </source>
</evidence>
<name>A0A7T2S6K8_DELAC</name>
<dbReference type="RefSeq" id="WP_197956647.1">
    <property type="nucleotide sequence ID" value="NZ_CP065668.1"/>
</dbReference>
<dbReference type="Proteomes" id="UP000594778">
    <property type="component" value="Chromosome"/>
</dbReference>
<protein>
    <submittedName>
        <fullName evidence="1">Uncharacterized protein</fullName>
    </submittedName>
</protein>
<evidence type="ECO:0000313" key="1">
    <source>
        <dbReference type="EMBL" id="QPS09899.1"/>
    </source>
</evidence>
<proteinExistence type="predicted"/>
<gene>
    <name evidence="1" type="ORF">I6G66_07800</name>
</gene>
<organism evidence="1 2">
    <name type="scientific">Delftia acidovorans</name>
    <name type="common">Pseudomonas acidovorans</name>
    <name type="synonym">Comamonas acidovorans</name>
    <dbReference type="NCBI Taxonomy" id="80866"/>
    <lineage>
        <taxon>Bacteria</taxon>
        <taxon>Pseudomonadati</taxon>
        <taxon>Pseudomonadota</taxon>
        <taxon>Betaproteobacteria</taxon>
        <taxon>Burkholderiales</taxon>
        <taxon>Comamonadaceae</taxon>
        <taxon>Delftia</taxon>
    </lineage>
</organism>